<feature type="chain" id="PRO_5025474755" evidence="1">
    <location>
        <begin position="19"/>
        <end position="142"/>
    </location>
</feature>
<sequence length="142" mass="15046">MQFTITAVVALLAPFALGANIVATNNCRGSIFVKPDANGYSGPISEIRQGQTWTGNLETGRQGNAVKFSNNRNDFTKPISFDYTVTNGVNYYDVSNAAGTPFSLSAQDSQQGGQCQAVACPSGSCKQVKTCSSQRSFAIRAC</sequence>
<feature type="signal peptide" evidence="1">
    <location>
        <begin position="1"/>
        <end position="18"/>
    </location>
</feature>
<keyword evidence="1" id="KW-0732">Signal</keyword>
<dbReference type="InterPro" id="IPR006771">
    <property type="entry name" value="CetA-like"/>
</dbReference>
<dbReference type="Proteomes" id="UP000799437">
    <property type="component" value="Unassembled WGS sequence"/>
</dbReference>
<proteinExistence type="predicted"/>
<dbReference type="GeneID" id="54490631"/>
<name>A0A6A6VZV1_9PEZI</name>
<dbReference type="Pfam" id="PF04681">
    <property type="entry name" value="Bys1"/>
    <property type="match status" value="1"/>
</dbReference>
<dbReference type="EMBL" id="ML996577">
    <property type="protein sequence ID" value="KAF2755419.1"/>
    <property type="molecule type" value="Genomic_DNA"/>
</dbReference>
<gene>
    <name evidence="2" type="ORF">EJ05DRAFT_540160</name>
</gene>
<evidence type="ECO:0000256" key="1">
    <source>
        <dbReference type="SAM" id="SignalP"/>
    </source>
</evidence>
<organism evidence="2 3">
    <name type="scientific">Pseudovirgaria hyperparasitica</name>
    <dbReference type="NCBI Taxonomy" id="470096"/>
    <lineage>
        <taxon>Eukaryota</taxon>
        <taxon>Fungi</taxon>
        <taxon>Dikarya</taxon>
        <taxon>Ascomycota</taxon>
        <taxon>Pezizomycotina</taxon>
        <taxon>Dothideomycetes</taxon>
        <taxon>Dothideomycetes incertae sedis</taxon>
        <taxon>Acrospermales</taxon>
        <taxon>Acrospermaceae</taxon>
        <taxon>Pseudovirgaria</taxon>
    </lineage>
</organism>
<accession>A0A6A6VZV1</accession>
<evidence type="ECO:0000313" key="3">
    <source>
        <dbReference type="Proteomes" id="UP000799437"/>
    </source>
</evidence>
<dbReference type="RefSeq" id="XP_033597870.1">
    <property type="nucleotide sequence ID" value="XM_033749577.1"/>
</dbReference>
<keyword evidence="3" id="KW-1185">Reference proteome</keyword>
<dbReference type="AlphaFoldDB" id="A0A6A6VZV1"/>
<protein>
    <submittedName>
        <fullName evidence="2">Uncharacterized protein</fullName>
    </submittedName>
</protein>
<reference evidence="2" key="1">
    <citation type="journal article" date="2020" name="Stud. Mycol.">
        <title>101 Dothideomycetes genomes: a test case for predicting lifestyles and emergence of pathogens.</title>
        <authorList>
            <person name="Haridas S."/>
            <person name="Albert R."/>
            <person name="Binder M."/>
            <person name="Bloem J."/>
            <person name="Labutti K."/>
            <person name="Salamov A."/>
            <person name="Andreopoulos B."/>
            <person name="Baker S."/>
            <person name="Barry K."/>
            <person name="Bills G."/>
            <person name="Bluhm B."/>
            <person name="Cannon C."/>
            <person name="Castanera R."/>
            <person name="Culley D."/>
            <person name="Daum C."/>
            <person name="Ezra D."/>
            <person name="Gonzalez J."/>
            <person name="Henrissat B."/>
            <person name="Kuo A."/>
            <person name="Liang C."/>
            <person name="Lipzen A."/>
            <person name="Lutzoni F."/>
            <person name="Magnuson J."/>
            <person name="Mondo S."/>
            <person name="Nolan M."/>
            <person name="Ohm R."/>
            <person name="Pangilinan J."/>
            <person name="Park H.-J."/>
            <person name="Ramirez L."/>
            <person name="Alfaro M."/>
            <person name="Sun H."/>
            <person name="Tritt A."/>
            <person name="Yoshinaga Y."/>
            <person name="Zwiers L.-H."/>
            <person name="Turgeon B."/>
            <person name="Goodwin S."/>
            <person name="Spatafora J."/>
            <person name="Crous P."/>
            <person name="Grigoriev I."/>
        </authorList>
    </citation>
    <scope>NUCLEOTIDE SEQUENCE</scope>
    <source>
        <strain evidence="2">CBS 121739</strain>
    </source>
</reference>
<dbReference type="OrthoDB" id="3876376at2759"/>
<evidence type="ECO:0000313" key="2">
    <source>
        <dbReference type="EMBL" id="KAF2755419.1"/>
    </source>
</evidence>